<dbReference type="Proteomes" id="UP000320011">
    <property type="component" value="Unassembled WGS sequence"/>
</dbReference>
<gene>
    <name evidence="1" type="ORF">FNH05_14715</name>
</gene>
<evidence type="ECO:0000313" key="2">
    <source>
        <dbReference type="Proteomes" id="UP000320011"/>
    </source>
</evidence>
<reference evidence="1 2" key="1">
    <citation type="submission" date="2019-07" db="EMBL/GenBank/DDBJ databases">
        <authorList>
            <person name="Duangmal K."/>
            <person name="Teo W.F.A."/>
        </authorList>
    </citation>
    <scope>NUCLEOTIDE SEQUENCE [LARGE SCALE GENOMIC DNA]</scope>
    <source>
        <strain evidence="1 2">TBRC 6029</strain>
    </source>
</reference>
<sequence>MTAVAADTPELAARAAEQLAAAVAAALRPDATPLDYGPCRRGVGAAVERLGAALCGLIQELEPKTETLLSDSAITRAHHLAAEIRFARPPEL</sequence>
<proteinExistence type="predicted"/>
<protein>
    <submittedName>
        <fullName evidence="1">Uncharacterized protein</fullName>
    </submittedName>
</protein>
<keyword evidence="2" id="KW-1185">Reference proteome</keyword>
<accession>A0A558CS60</accession>
<dbReference type="EMBL" id="VJWX01000123">
    <property type="protein sequence ID" value="TVT51522.1"/>
    <property type="molecule type" value="Genomic_DNA"/>
</dbReference>
<comment type="caution">
    <text evidence="1">The sequence shown here is derived from an EMBL/GenBank/DDBJ whole genome shotgun (WGS) entry which is preliminary data.</text>
</comment>
<dbReference type="OrthoDB" id="3636197at2"/>
<name>A0A558CS60_9PSEU</name>
<organism evidence="1 2">
    <name type="scientific">Amycolatopsis rhizosphaerae</name>
    <dbReference type="NCBI Taxonomy" id="2053003"/>
    <lineage>
        <taxon>Bacteria</taxon>
        <taxon>Bacillati</taxon>
        <taxon>Actinomycetota</taxon>
        <taxon>Actinomycetes</taxon>
        <taxon>Pseudonocardiales</taxon>
        <taxon>Pseudonocardiaceae</taxon>
        <taxon>Amycolatopsis</taxon>
    </lineage>
</organism>
<evidence type="ECO:0000313" key="1">
    <source>
        <dbReference type="EMBL" id="TVT51522.1"/>
    </source>
</evidence>
<dbReference type="AlphaFoldDB" id="A0A558CS60"/>
<dbReference type="RefSeq" id="WP_144588486.1">
    <property type="nucleotide sequence ID" value="NZ_VJWX01000123.1"/>
</dbReference>
<reference evidence="1 2" key="2">
    <citation type="submission" date="2019-08" db="EMBL/GenBank/DDBJ databases">
        <title>Amycolatopsis acidicola sp. nov., isolated from peat swamp forest soil.</title>
        <authorList>
            <person name="Srisuk N."/>
        </authorList>
    </citation>
    <scope>NUCLEOTIDE SEQUENCE [LARGE SCALE GENOMIC DNA]</scope>
    <source>
        <strain evidence="1 2">TBRC 6029</strain>
    </source>
</reference>